<evidence type="ECO:0000256" key="1">
    <source>
        <dbReference type="SAM" id="MobiDB-lite"/>
    </source>
</evidence>
<name>A0ABR1SUQ0_9PEZI</name>
<keyword evidence="3" id="KW-1185">Reference proteome</keyword>
<accession>A0ABR1SUQ0</accession>
<proteinExistence type="predicted"/>
<protein>
    <submittedName>
        <fullName evidence="2">Uncharacterized protein</fullName>
    </submittedName>
</protein>
<dbReference type="GeneID" id="92099296"/>
<organism evidence="2 3">
    <name type="scientific">Apiospora phragmitis</name>
    <dbReference type="NCBI Taxonomy" id="2905665"/>
    <lineage>
        <taxon>Eukaryota</taxon>
        <taxon>Fungi</taxon>
        <taxon>Dikarya</taxon>
        <taxon>Ascomycota</taxon>
        <taxon>Pezizomycotina</taxon>
        <taxon>Sordariomycetes</taxon>
        <taxon>Xylariomycetidae</taxon>
        <taxon>Amphisphaeriales</taxon>
        <taxon>Apiosporaceae</taxon>
        <taxon>Apiospora</taxon>
    </lineage>
</organism>
<evidence type="ECO:0000313" key="3">
    <source>
        <dbReference type="Proteomes" id="UP001480595"/>
    </source>
</evidence>
<dbReference type="RefSeq" id="XP_066707909.1">
    <property type="nucleotide sequence ID" value="XM_066866233.1"/>
</dbReference>
<feature type="compositionally biased region" description="Basic and acidic residues" evidence="1">
    <location>
        <begin position="10"/>
        <end position="25"/>
    </location>
</feature>
<feature type="compositionally biased region" description="Polar residues" evidence="1">
    <location>
        <begin position="26"/>
        <end position="40"/>
    </location>
</feature>
<evidence type="ECO:0000313" key="2">
    <source>
        <dbReference type="EMBL" id="KAK8038057.1"/>
    </source>
</evidence>
<comment type="caution">
    <text evidence="2">The sequence shown here is derived from an EMBL/GenBank/DDBJ whole genome shotgun (WGS) entry which is preliminary data.</text>
</comment>
<dbReference type="Proteomes" id="UP001480595">
    <property type="component" value="Unassembled WGS sequence"/>
</dbReference>
<gene>
    <name evidence="2" type="ORF">PG994_014824</name>
</gene>
<sequence>MTARHTNPRGRNEVKTLMPRRDTTIHTKNPKATGTKSLPSRGTRCWARSASGIGPPSTASRGPGAPDANVAQRVAEHPLDGELDVVLPAERPDPLAFALRLVARDGAVRRLQPAIVLEVPHGPPREALHALEERVLVQGPQQAPVEMAFGVLAQTQGDFGVVAGVLVDPAPVGRVEGCPAPLKGRRARLRILMARGKACATL</sequence>
<reference evidence="2 3" key="1">
    <citation type="submission" date="2023-01" db="EMBL/GenBank/DDBJ databases">
        <title>Analysis of 21 Apiospora genomes using comparative genomics revels a genus with tremendous synthesis potential of carbohydrate active enzymes and secondary metabolites.</title>
        <authorList>
            <person name="Sorensen T."/>
        </authorList>
    </citation>
    <scope>NUCLEOTIDE SEQUENCE [LARGE SCALE GENOMIC DNA]</scope>
    <source>
        <strain evidence="2 3">CBS 135458</strain>
    </source>
</reference>
<dbReference type="EMBL" id="JAQQWL010000016">
    <property type="protein sequence ID" value="KAK8038057.1"/>
    <property type="molecule type" value="Genomic_DNA"/>
</dbReference>
<feature type="region of interest" description="Disordered" evidence="1">
    <location>
        <begin position="1"/>
        <end position="68"/>
    </location>
</feature>